<proteinExistence type="predicted"/>
<reference evidence="2 3" key="1">
    <citation type="submission" date="2023-11" db="EMBL/GenBank/DDBJ databases">
        <title>Dfirmibasis_genome.</title>
        <authorList>
            <person name="Edelbroek B."/>
            <person name="Kjellin J."/>
            <person name="Jerlstrom-Hultqvist J."/>
            <person name="Soderbom F."/>
        </authorList>
    </citation>
    <scope>NUCLEOTIDE SEQUENCE [LARGE SCALE GENOMIC DNA]</scope>
    <source>
        <strain evidence="2 3">TNS-C-14</strain>
    </source>
</reference>
<protein>
    <submittedName>
        <fullName evidence="2">Uncharacterized protein</fullName>
    </submittedName>
</protein>
<evidence type="ECO:0000313" key="2">
    <source>
        <dbReference type="EMBL" id="KAK5583049.1"/>
    </source>
</evidence>
<evidence type="ECO:0000313" key="3">
    <source>
        <dbReference type="Proteomes" id="UP001344447"/>
    </source>
</evidence>
<keyword evidence="3" id="KW-1185">Reference proteome</keyword>
<dbReference type="EMBL" id="JAVFKY010000001">
    <property type="protein sequence ID" value="KAK5583049.1"/>
    <property type="molecule type" value="Genomic_DNA"/>
</dbReference>
<evidence type="ECO:0000256" key="1">
    <source>
        <dbReference type="SAM" id="MobiDB-lite"/>
    </source>
</evidence>
<comment type="caution">
    <text evidence="2">The sequence shown here is derived from an EMBL/GenBank/DDBJ whole genome shotgun (WGS) entry which is preliminary data.</text>
</comment>
<organism evidence="2 3">
    <name type="scientific">Dictyostelium firmibasis</name>
    <dbReference type="NCBI Taxonomy" id="79012"/>
    <lineage>
        <taxon>Eukaryota</taxon>
        <taxon>Amoebozoa</taxon>
        <taxon>Evosea</taxon>
        <taxon>Eumycetozoa</taxon>
        <taxon>Dictyostelia</taxon>
        <taxon>Dictyosteliales</taxon>
        <taxon>Dictyosteliaceae</taxon>
        <taxon>Dictyostelium</taxon>
    </lineage>
</organism>
<gene>
    <name evidence="2" type="ORF">RB653_004639</name>
</gene>
<name>A0AAN7TZZ7_9MYCE</name>
<feature type="compositionally biased region" description="Acidic residues" evidence="1">
    <location>
        <begin position="80"/>
        <end position="91"/>
    </location>
</feature>
<dbReference type="Proteomes" id="UP001344447">
    <property type="component" value="Unassembled WGS sequence"/>
</dbReference>
<accession>A0AAN7TZZ7</accession>
<dbReference type="AlphaFoldDB" id="A0AAN7TZZ7"/>
<feature type="region of interest" description="Disordered" evidence="1">
    <location>
        <begin position="61"/>
        <end position="112"/>
    </location>
</feature>
<sequence length="133" mass="15688">MARSLRSKRRLRNVRIQAEKLAPFNKKVLEEIIEKREEHFRSQSVDAENLNIPPELRALNNLNKKEEQTPMVDENKNVESDSDNEDEDMEDGDKKVKKTPVHLSHKDNKTKYAKLYIKRQKAKKNARKIKPII</sequence>
<feature type="compositionally biased region" description="Basic and acidic residues" evidence="1">
    <location>
        <begin position="63"/>
        <end position="79"/>
    </location>
</feature>